<gene>
    <name evidence="1" type="ORF">Vau01_122800</name>
</gene>
<dbReference type="Proteomes" id="UP000612585">
    <property type="component" value="Unassembled WGS sequence"/>
</dbReference>
<sequence length="75" mass="8208">MALLVKSHVTNRLALPRIKVEIAATNIATFSTTGLYAAEVLFIERSCLALPITGRHSPDIATGFLARRCGSIRRR</sequence>
<evidence type="ECO:0000313" key="2">
    <source>
        <dbReference type="Proteomes" id="UP000612585"/>
    </source>
</evidence>
<name>A0A8J4E7X1_9ACTN</name>
<accession>A0A8J4E7X1</accession>
<reference evidence="1" key="1">
    <citation type="submission" date="2021-01" db="EMBL/GenBank/DDBJ databases">
        <title>Whole genome shotgun sequence of Virgisporangium aurantiacum NBRC 16421.</title>
        <authorList>
            <person name="Komaki H."/>
            <person name="Tamura T."/>
        </authorList>
    </citation>
    <scope>NUCLEOTIDE SEQUENCE</scope>
    <source>
        <strain evidence="1">NBRC 16421</strain>
    </source>
</reference>
<protein>
    <submittedName>
        <fullName evidence="1">Uncharacterized protein</fullName>
    </submittedName>
</protein>
<keyword evidence="2" id="KW-1185">Reference proteome</keyword>
<comment type="caution">
    <text evidence="1">The sequence shown here is derived from an EMBL/GenBank/DDBJ whole genome shotgun (WGS) entry which is preliminary data.</text>
</comment>
<organism evidence="1 2">
    <name type="scientific">Virgisporangium aurantiacum</name>
    <dbReference type="NCBI Taxonomy" id="175570"/>
    <lineage>
        <taxon>Bacteria</taxon>
        <taxon>Bacillati</taxon>
        <taxon>Actinomycetota</taxon>
        <taxon>Actinomycetes</taxon>
        <taxon>Micromonosporales</taxon>
        <taxon>Micromonosporaceae</taxon>
        <taxon>Virgisporangium</taxon>
    </lineage>
</organism>
<dbReference type="EMBL" id="BOPG01000128">
    <property type="protein sequence ID" value="GIJ64764.1"/>
    <property type="molecule type" value="Genomic_DNA"/>
</dbReference>
<proteinExistence type="predicted"/>
<evidence type="ECO:0000313" key="1">
    <source>
        <dbReference type="EMBL" id="GIJ64764.1"/>
    </source>
</evidence>
<dbReference type="AlphaFoldDB" id="A0A8J4E7X1"/>